<name>A0ABV0C435_9SPHI</name>
<evidence type="ECO:0008006" key="3">
    <source>
        <dbReference type="Google" id="ProtNLM"/>
    </source>
</evidence>
<dbReference type="Proteomes" id="UP001409291">
    <property type="component" value="Unassembled WGS sequence"/>
</dbReference>
<dbReference type="Pfam" id="PF18780">
    <property type="entry name" value="HNH_repeat"/>
    <property type="match status" value="2"/>
</dbReference>
<accession>A0ABV0C435</accession>
<dbReference type="InterPro" id="IPR041025">
    <property type="entry name" value="HNH_repeat"/>
</dbReference>
<keyword evidence="2" id="KW-1185">Reference proteome</keyword>
<proteinExistence type="predicted"/>
<evidence type="ECO:0000313" key="2">
    <source>
        <dbReference type="Proteomes" id="UP001409291"/>
    </source>
</evidence>
<comment type="caution">
    <text evidence="1">The sequence shown here is derived from an EMBL/GenBank/DDBJ whole genome shotgun (WGS) entry which is preliminary data.</text>
</comment>
<dbReference type="RefSeq" id="WP_346583373.1">
    <property type="nucleotide sequence ID" value="NZ_JBDJNQ010000018.1"/>
</dbReference>
<sequence>MNPTQEEIIADAFSIVKEFYTKNGRTPVRREMEHINTIARRYFGTWNNFIAAAGLQPHIQKTEAIVKAELFTLLHEFYQANKRIPMRREFSSKSGSIIKYFGSWNKFITAAGYDANDRRILSKGKLKNSLVRYYIKHRRSPAISDCLKSNGLYNDRSYLTHFNVSTWADVLEYVGLPPYFRITTLTEEEAKEKVIKLIKKHRIKYVKDYERLKPENYPSAWYVKEKFGWNNLCYMAGTKIPLTKFSIKDHYLLLAKTLGRTPTVKELEAKMGMTSGAMTWKLNQPLNDFIHSIGQTPAHKTPERCKLTKKQLAELYKTESIRHGFKNGMPRSKLLELTGYSREIYEKRFHCMNGIRLVCGFKLSALGGKHYTEEELRNILKKPKYVRQR</sequence>
<protein>
    <recommendedName>
        <fullName evidence="3">Homing endonuclease LAGLIDADG domain-containing protein</fullName>
    </recommendedName>
</protein>
<organism evidence="1 2">
    <name type="scientific">Sphingobacterium kitahiroshimense</name>
    <dbReference type="NCBI Taxonomy" id="470446"/>
    <lineage>
        <taxon>Bacteria</taxon>
        <taxon>Pseudomonadati</taxon>
        <taxon>Bacteroidota</taxon>
        <taxon>Sphingobacteriia</taxon>
        <taxon>Sphingobacteriales</taxon>
        <taxon>Sphingobacteriaceae</taxon>
        <taxon>Sphingobacterium</taxon>
    </lineage>
</organism>
<evidence type="ECO:0000313" key="1">
    <source>
        <dbReference type="EMBL" id="MEN5380499.1"/>
    </source>
</evidence>
<dbReference type="EMBL" id="JBDJNQ010000018">
    <property type="protein sequence ID" value="MEN5380499.1"/>
    <property type="molecule type" value="Genomic_DNA"/>
</dbReference>
<gene>
    <name evidence="1" type="ORF">ABE541_24780</name>
</gene>
<reference evidence="1 2" key="1">
    <citation type="submission" date="2024-04" db="EMBL/GenBank/DDBJ databases">
        <title>WGS of bacteria from Torrens River.</title>
        <authorList>
            <person name="Wyrsch E.R."/>
            <person name="Drigo B."/>
        </authorList>
    </citation>
    <scope>NUCLEOTIDE SEQUENCE [LARGE SCALE GENOMIC DNA]</scope>
    <source>
        <strain evidence="1 2">TWI391</strain>
    </source>
</reference>